<proteinExistence type="predicted"/>
<dbReference type="InterPro" id="IPR003124">
    <property type="entry name" value="WH2_dom"/>
</dbReference>
<evidence type="ECO:0000256" key="3">
    <source>
        <dbReference type="ARBA" id="ARBA00022553"/>
    </source>
</evidence>
<name>A0A9W9YZF7_9CNID</name>
<dbReference type="InterPro" id="IPR051412">
    <property type="entry name" value="Formin_Homology_Diaphanous_sf"/>
</dbReference>
<dbReference type="CDD" id="cd21762">
    <property type="entry name" value="WH2"/>
    <property type="match status" value="1"/>
</dbReference>
<feature type="compositionally biased region" description="Low complexity" evidence="5">
    <location>
        <begin position="198"/>
        <end position="209"/>
    </location>
</feature>
<feature type="domain" description="WH2" evidence="7">
    <location>
        <begin position="237"/>
        <end position="254"/>
    </location>
</feature>
<dbReference type="OrthoDB" id="8963340at2759"/>
<feature type="region of interest" description="Disordered" evidence="5">
    <location>
        <begin position="1"/>
        <end position="40"/>
    </location>
</feature>
<comment type="subcellular location">
    <subcellularLocation>
        <location evidence="1">Cytoplasm</location>
        <location evidence="1">Cytoskeleton</location>
    </subcellularLocation>
</comment>
<dbReference type="GO" id="GO:0030041">
    <property type="term" value="P:actin filament polymerization"/>
    <property type="evidence" value="ECO:0007669"/>
    <property type="project" value="TreeGrafter"/>
</dbReference>
<dbReference type="CDD" id="cd00132">
    <property type="entry name" value="CRIB"/>
    <property type="match status" value="1"/>
</dbReference>
<feature type="region of interest" description="Disordered" evidence="5">
    <location>
        <begin position="197"/>
        <end position="216"/>
    </location>
</feature>
<feature type="region of interest" description="Disordered" evidence="5">
    <location>
        <begin position="134"/>
        <end position="192"/>
    </location>
</feature>
<evidence type="ECO:0008006" key="10">
    <source>
        <dbReference type="Google" id="ProtNLM"/>
    </source>
</evidence>
<dbReference type="PROSITE" id="PS50108">
    <property type="entry name" value="CRIB"/>
    <property type="match status" value="1"/>
</dbReference>
<keyword evidence="4" id="KW-0206">Cytoskeleton</keyword>
<evidence type="ECO:0000259" key="6">
    <source>
        <dbReference type="PROSITE" id="PS50108"/>
    </source>
</evidence>
<keyword evidence="9" id="KW-1185">Reference proteome</keyword>
<dbReference type="PROSITE" id="PS51082">
    <property type="entry name" value="WH2"/>
    <property type="match status" value="1"/>
</dbReference>
<dbReference type="Pfam" id="PF00786">
    <property type="entry name" value="PBD"/>
    <property type="match status" value="1"/>
</dbReference>
<evidence type="ECO:0000256" key="1">
    <source>
        <dbReference type="ARBA" id="ARBA00004245"/>
    </source>
</evidence>
<evidence type="ECO:0000256" key="2">
    <source>
        <dbReference type="ARBA" id="ARBA00022490"/>
    </source>
</evidence>
<dbReference type="InterPro" id="IPR011026">
    <property type="entry name" value="WAS_C"/>
</dbReference>
<organism evidence="8 9">
    <name type="scientific">Desmophyllum pertusum</name>
    <dbReference type="NCBI Taxonomy" id="174260"/>
    <lineage>
        <taxon>Eukaryota</taxon>
        <taxon>Metazoa</taxon>
        <taxon>Cnidaria</taxon>
        <taxon>Anthozoa</taxon>
        <taxon>Hexacorallia</taxon>
        <taxon>Scleractinia</taxon>
        <taxon>Caryophylliina</taxon>
        <taxon>Caryophylliidae</taxon>
        <taxon>Desmophyllum</taxon>
    </lineage>
</organism>
<accession>A0A9W9YZF7</accession>
<dbReference type="SMART" id="SM00246">
    <property type="entry name" value="WH2"/>
    <property type="match status" value="1"/>
</dbReference>
<dbReference type="GO" id="GO:0005884">
    <property type="term" value="C:actin filament"/>
    <property type="evidence" value="ECO:0007669"/>
    <property type="project" value="TreeGrafter"/>
</dbReference>
<evidence type="ECO:0000256" key="5">
    <source>
        <dbReference type="SAM" id="MobiDB-lite"/>
    </source>
</evidence>
<sequence length="264" mass="28889">MDRHFFEQKKKQRTKRKQEYASNNKKGAKRKITKDDIGKPENFQHVGHIGWDPQGGFDVNNVQMDDNWKKLFSLVGVTDVENQTKETLDFIYDFVEKRGGIENVTREIEMEKAGWPSSTIFSTSSTSCSILEVNQEDHAPPPPPSRGAPPPPPARMGGAPPPPPPSRGGPPPPPPSRGGLPPPPPMSRATSSSTIWDASATCPTPSSTSWWNAPTPSTHGKRWTLLLHLLLASSGIGRGALLGQIQQGASLKKVTPSERKPRQL</sequence>
<protein>
    <recommendedName>
        <fullName evidence="10">CRIB domain-containing protein</fullName>
    </recommendedName>
</protein>
<dbReference type="SMART" id="SM00285">
    <property type="entry name" value="PBD"/>
    <property type="match status" value="1"/>
</dbReference>
<dbReference type="Pfam" id="PF02205">
    <property type="entry name" value="WH2"/>
    <property type="match status" value="1"/>
</dbReference>
<reference evidence="8" key="1">
    <citation type="submission" date="2023-01" db="EMBL/GenBank/DDBJ databases">
        <title>Genome assembly of the deep-sea coral Lophelia pertusa.</title>
        <authorList>
            <person name="Herrera S."/>
            <person name="Cordes E."/>
        </authorList>
    </citation>
    <scope>NUCLEOTIDE SEQUENCE</scope>
    <source>
        <strain evidence="8">USNM1676648</strain>
        <tissue evidence="8">Polyp</tissue>
    </source>
</reference>
<dbReference type="PANTHER" id="PTHR45691:SF6">
    <property type="entry name" value="PROTEIN DIAPHANOUS"/>
    <property type="match status" value="1"/>
</dbReference>
<dbReference type="PANTHER" id="PTHR45691">
    <property type="entry name" value="PROTEIN DIAPHANOUS"/>
    <property type="match status" value="1"/>
</dbReference>
<keyword evidence="3" id="KW-0597">Phosphoprotein</keyword>
<evidence type="ECO:0000259" key="7">
    <source>
        <dbReference type="PROSITE" id="PS51082"/>
    </source>
</evidence>
<dbReference type="Proteomes" id="UP001163046">
    <property type="component" value="Unassembled WGS sequence"/>
</dbReference>
<dbReference type="GO" id="GO:0003779">
    <property type="term" value="F:actin binding"/>
    <property type="evidence" value="ECO:0007669"/>
    <property type="project" value="InterPro"/>
</dbReference>
<keyword evidence="2" id="KW-0963">Cytoplasm</keyword>
<evidence type="ECO:0000313" key="8">
    <source>
        <dbReference type="EMBL" id="KAJ7372201.1"/>
    </source>
</evidence>
<evidence type="ECO:0000256" key="4">
    <source>
        <dbReference type="ARBA" id="ARBA00023212"/>
    </source>
</evidence>
<dbReference type="Gene3D" id="3.90.810.10">
    <property type="entry name" value="CRIB domain"/>
    <property type="match status" value="1"/>
</dbReference>
<dbReference type="SUPFAM" id="SSF47912">
    <property type="entry name" value="Wiscott-Aldrich syndrome protein, WASP, C-terminal domain"/>
    <property type="match status" value="1"/>
</dbReference>
<dbReference type="EMBL" id="MU826838">
    <property type="protein sequence ID" value="KAJ7372201.1"/>
    <property type="molecule type" value="Genomic_DNA"/>
</dbReference>
<feature type="compositionally biased region" description="Pro residues" evidence="5">
    <location>
        <begin position="140"/>
        <end position="186"/>
    </location>
</feature>
<comment type="caution">
    <text evidence="8">The sequence shown here is derived from an EMBL/GenBank/DDBJ whole genome shotgun (WGS) entry which is preliminary data.</text>
</comment>
<feature type="domain" description="CRIB" evidence="6">
    <location>
        <begin position="37"/>
        <end position="50"/>
    </location>
</feature>
<dbReference type="InterPro" id="IPR036936">
    <property type="entry name" value="CRIB_dom_sf"/>
</dbReference>
<dbReference type="InterPro" id="IPR000095">
    <property type="entry name" value="CRIB_dom"/>
</dbReference>
<dbReference type="AlphaFoldDB" id="A0A9W9YZF7"/>
<evidence type="ECO:0000313" key="9">
    <source>
        <dbReference type="Proteomes" id="UP001163046"/>
    </source>
</evidence>
<gene>
    <name evidence="8" type="ORF">OS493_020634</name>
</gene>